<feature type="region of interest" description="Disordered" evidence="4">
    <location>
        <begin position="1"/>
        <end position="24"/>
    </location>
</feature>
<gene>
    <name evidence="9" type="ORF">E5988_13270</name>
</gene>
<evidence type="ECO:0000256" key="1">
    <source>
        <dbReference type="ARBA" id="ARBA00004196"/>
    </source>
</evidence>
<evidence type="ECO:0000313" key="10">
    <source>
        <dbReference type="Proteomes" id="UP000308038"/>
    </source>
</evidence>
<dbReference type="Gene3D" id="1.10.287.470">
    <property type="entry name" value="Helix hairpin bin"/>
    <property type="match status" value="1"/>
</dbReference>
<dbReference type="SUPFAM" id="SSF111369">
    <property type="entry name" value="HlyD-like secretion proteins"/>
    <property type="match status" value="1"/>
</dbReference>
<proteinExistence type="inferred from homology"/>
<dbReference type="NCBIfam" id="TIGR01730">
    <property type="entry name" value="RND_mfp"/>
    <property type="match status" value="1"/>
</dbReference>
<evidence type="ECO:0000256" key="3">
    <source>
        <dbReference type="SAM" id="Coils"/>
    </source>
</evidence>
<keyword evidence="3" id="KW-0175">Coiled coil</keyword>
<dbReference type="InterPro" id="IPR058624">
    <property type="entry name" value="MdtA-like_HH"/>
</dbReference>
<evidence type="ECO:0000259" key="7">
    <source>
        <dbReference type="Pfam" id="PF25944"/>
    </source>
</evidence>
<evidence type="ECO:0000256" key="2">
    <source>
        <dbReference type="ARBA" id="ARBA00009477"/>
    </source>
</evidence>
<dbReference type="Gene3D" id="2.40.420.20">
    <property type="match status" value="1"/>
</dbReference>
<dbReference type="EMBL" id="SSTI01000009">
    <property type="protein sequence ID" value="THG39202.1"/>
    <property type="molecule type" value="Genomic_DNA"/>
</dbReference>
<dbReference type="Pfam" id="PF25876">
    <property type="entry name" value="HH_MFP_RND"/>
    <property type="match status" value="1"/>
</dbReference>
<evidence type="ECO:0000259" key="5">
    <source>
        <dbReference type="Pfam" id="PF25876"/>
    </source>
</evidence>
<feature type="domain" description="Multidrug resistance protein MdtA-like beta-barrel" evidence="7">
    <location>
        <begin position="233"/>
        <end position="315"/>
    </location>
</feature>
<feature type="domain" description="Multidrug resistance protein MdtA-like alpha-helical hairpin" evidence="5">
    <location>
        <begin position="125"/>
        <end position="191"/>
    </location>
</feature>
<dbReference type="Pfam" id="PF25917">
    <property type="entry name" value="BSH_RND"/>
    <property type="match status" value="1"/>
</dbReference>
<comment type="caution">
    <text evidence="9">The sequence shown here is derived from an EMBL/GenBank/DDBJ whole genome shotgun (WGS) entry which is preliminary data.</text>
</comment>
<evidence type="ECO:0000259" key="6">
    <source>
        <dbReference type="Pfam" id="PF25917"/>
    </source>
</evidence>
<dbReference type="Pfam" id="PF25967">
    <property type="entry name" value="RND-MFP_C"/>
    <property type="match status" value="1"/>
</dbReference>
<feature type="domain" description="Multidrug resistance protein MdtA-like barrel-sandwich hybrid" evidence="6">
    <location>
        <begin position="85"/>
        <end position="226"/>
    </location>
</feature>
<dbReference type="Gene3D" id="2.40.50.100">
    <property type="match status" value="1"/>
</dbReference>
<dbReference type="InterPro" id="IPR058626">
    <property type="entry name" value="MdtA-like_b-barrel"/>
</dbReference>
<feature type="coiled-coil region" evidence="3">
    <location>
        <begin position="132"/>
        <end position="183"/>
    </location>
</feature>
<dbReference type="PANTHER" id="PTHR30158:SF10">
    <property type="entry name" value="CATION EFFLUX PUMP"/>
    <property type="match status" value="1"/>
</dbReference>
<sequence length="426" mass="44641">MNMHSRIDTEQAAPVPQATRQRSRWRTGALIAGPVLAATIAGAALNREQPAQAAPPPPTVTVASPLVRPINEWDSYVGRFEASKSVEVRPRVSGAITAVHFTDGAIVRKGQLLFTLDQRPFAAALAEARAGLISARSDVELARANLDRAQRLVADEAVSKSDIDQLTARLRAANAALAGAEARVRARALDVEFTQVRAPIGGRVSDRKIDPGNLVAGGDTNGTLLTTINALDPIYFTFDGSEALFLKTKRAQAAGTPPSDVEIKLQDEGDFRWSGRLDFTDNGLDPRSGTIRGRAVLNNPNFFLTPGMFGNMRLASGGAAPALLVPDAAVQTDQARKTLLTVGDDGTVAVKAVQLGPVVNGLRVVRSGIAATDRVVISGTQMAMPGTRVQVRAGRIAPTREAASTAGSGRGIGAGAVPGQATFAAR</sequence>
<dbReference type="Pfam" id="PF25944">
    <property type="entry name" value="Beta-barrel_RND"/>
    <property type="match status" value="1"/>
</dbReference>
<evidence type="ECO:0000313" key="9">
    <source>
        <dbReference type="EMBL" id="THG39202.1"/>
    </source>
</evidence>
<accession>A0ABY2QF67</accession>
<protein>
    <submittedName>
        <fullName evidence="9">Efflux RND transporter periplasmic adaptor subunit</fullName>
    </submittedName>
</protein>
<dbReference type="PANTHER" id="PTHR30158">
    <property type="entry name" value="ACRA/E-RELATED COMPONENT OF DRUG EFFLUX TRANSPORTER"/>
    <property type="match status" value="1"/>
</dbReference>
<dbReference type="Gene3D" id="2.40.30.170">
    <property type="match status" value="1"/>
</dbReference>
<dbReference type="InterPro" id="IPR058625">
    <property type="entry name" value="MdtA-like_BSH"/>
</dbReference>
<dbReference type="InterPro" id="IPR006143">
    <property type="entry name" value="RND_pump_MFP"/>
</dbReference>
<evidence type="ECO:0000259" key="8">
    <source>
        <dbReference type="Pfam" id="PF25967"/>
    </source>
</evidence>
<evidence type="ECO:0000256" key="4">
    <source>
        <dbReference type="SAM" id="MobiDB-lite"/>
    </source>
</evidence>
<organism evidence="9 10">
    <name type="scientific">Sphingomonas olei</name>
    <dbReference type="NCBI Taxonomy" id="1886787"/>
    <lineage>
        <taxon>Bacteria</taxon>
        <taxon>Pseudomonadati</taxon>
        <taxon>Pseudomonadota</taxon>
        <taxon>Alphaproteobacteria</taxon>
        <taxon>Sphingomonadales</taxon>
        <taxon>Sphingomonadaceae</taxon>
        <taxon>Sphingomonas</taxon>
    </lineage>
</organism>
<dbReference type="InterPro" id="IPR058627">
    <property type="entry name" value="MdtA-like_C"/>
</dbReference>
<name>A0ABY2QF67_9SPHN</name>
<reference evidence="9 10" key="1">
    <citation type="submission" date="2019-04" db="EMBL/GenBank/DDBJ databases">
        <title>Microbes associate with the intestines of laboratory mice.</title>
        <authorList>
            <person name="Navarre W."/>
            <person name="Wong E."/>
            <person name="Huang K.C."/>
            <person name="Tropini C."/>
            <person name="Ng K."/>
            <person name="Yu B."/>
        </authorList>
    </citation>
    <scope>NUCLEOTIDE SEQUENCE [LARGE SCALE GENOMIC DNA]</scope>
    <source>
        <strain evidence="9 10">NM83_B4-11</strain>
    </source>
</reference>
<dbReference type="RefSeq" id="WP_136451969.1">
    <property type="nucleotide sequence ID" value="NZ_SSTI01000009.1"/>
</dbReference>
<feature type="domain" description="Multidrug resistance protein MdtA-like C-terminal permuted SH3" evidence="8">
    <location>
        <begin position="322"/>
        <end position="381"/>
    </location>
</feature>
<dbReference type="Proteomes" id="UP000308038">
    <property type="component" value="Unassembled WGS sequence"/>
</dbReference>
<comment type="subcellular location">
    <subcellularLocation>
        <location evidence="1">Cell envelope</location>
    </subcellularLocation>
</comment>
<keyword evidence="10" id="KW-1185">Reference proteome</keyword>
<comment type="similarity">
    <text evidence="2">Belongs to the membrane fusion protein (MFP) (TC 8.A.1) family.</text>
</comment>